<dbReference type="Pfam" id="PF00206">
    <property type="entry name" value="Lyase_1"/>
    <property type="match status" value="1"/>
</dbReference>
<evidence type="ECO:0000313" key="5">
    <source>
        <dbReference type="EMBL" id="MBE1879013.1"/>
    </source>
</evidence>
<feature type="region of interest" description="Disordered" evidence="3">
    <location>
        <begin position="395"/>
        <end position="417"/>
    </location>
</feature>
<evidence type="ECO:0000256" key="2">
    <source>
        <dbReference type="ARBA" id="ARBA00034772"/>
    </source>
</evidence>
<keyword evidence="1 5" id="KW-0456">Lyase</keyword>
<dbReference type="PANTHER" id="PTHR43172">
    <property type="entry name" value="ADENYLOSUCCINATE LYASE"/>
    <property type="match status" value="1"/>
</dbReference>
<reference evidence="5 6" key="1">
    <citation type="submission" date="2020-10" db="EMBL/GenBank/DDBJ databases">
        <title>Myceligenerans pegani sp. nov., an endophytic actinomycete isolated from Peganum harmala L. in Xinjiang, China.</title>
        <authorList>
            <person name="Xin L."/>
        </authorList>
    </citation>
    <scope>NUCLEOTIDE SEQUENCE [LARGE SCALE GENOMIC DNA]</scope>
    <source>
        <strain evidence="5 6">TRM65318</strain>
    </source>
</reference>
<comment type="similarity">
    <text evidence="2">Belongs to the class-II fumarase/aspartase family.</text>
</comment>
<dbReference type="EMBL" id="JADAQT010000113">
    <property type="protein sequence ID" value="MBE1879013.1"/>
    <property type="molecule type" value="Genomic_DNA"/>
</dbReference>
<protein>
    <submittedName>
        <fullName evidence="5">Adenylosuccinate lyase</fullName>
    </submittedName>
</protein>
<dbReference type="GO" id="GO:0016829">
    <property type="term" value="F:lyase activity"/>
    <property type="evidence" value="ECO:0007669"/>
    <property type="project" value="UniProtKB-KW"/>
</dbReference>
<dbReference type="InterPro" id="IPR008948">
    <property type="entry name" value="L-Aspartase-like"/>
</dbReference>
<accession>A0ABR9N5U4</accession>
<dbReference type="InterPro" id="IPR022761">
    <property type="entry name" value="Fumarate_lyase_N"/>
</dbReference>
<evidence type="ECO:0000313" key="6">
    <source>
        <dbReference type="Proteomes" id="UP000625527"/>
    </source>
</evidence>
<feature type="compositionally biased region" description="Low complexity" evidence="3">
    <location>
        <begin position="395"/>
        <end position="407"/>
    </location>
</feature>
<dbReference type="SUPFAM" id="SSF48557">
    <property type="entry name" value="L-aspartase-like"/>
    <property type="match status" value="1"/>
</dbReference>
<gene>
    <name evidence="5" type="ORF">IHE71_25300</name>
</gene>
<keyword evidence="6" id="KW-1185">Reference proteome</keyword>
<feature type="domain" description="Fumarate lyase N-terminal" evidence="4">
    <location>
        <begin position="108"/>
        <end position="321"/>
    </location>
</feature>
<sequence>MAEHGLLLPGADTAPGNRAGAATDDVAVLAAMLTAEREWTRALEDVGAAPPGAHDAVARAAEALWGASVDARNPTSRDSATVRDLVVEVAREAGRTGNPVVPLVERLRRAVTTEALRSVVHTGLTSQDVVDTALMSVIRDAAALAHADLRRVRTALASLAVRYRDTPALARTLAQPAVPTTFGARAATWLQGVAEADDRLLAEAAALPVAYGGAAGTLDKVPHGGGARGDGAHGTGAFVVVQTWADNLGLAVPAAPWHVTRYPVTRAAGALAEVCGALGKLAADVLTGVRDAELAEPAAPGRGASSTMPHKRNPVLSILLRRSAIAAPHALAQVATAAALAVDERPDGAWHAEWPALRDLARHTSASAALAADLAEGLAFDQAAALRNLRDALGAAGATGPAGTRDGSNTRGENGKAAWDTGDAALIVDRVLSRYARVPPV</sequence>
<evidence type="ECO:0000256" key="1">
    <source>
        <dbReference type="ARBA" id="ARBA00023239"/>
    </source>
</evidence>
<evidence type="ECO:0000256" key="3">
    <source>
        <dbReference type="SAM" id="MobiDB-lite"/>
    </source>
</evidence>
<dbReference type="Proteomes" id="UP000625527">
    <property type="component" value="Unassembled WGS sequence"/>
</dbReference>
<name>A0ABR9N5U4_9MICO</name>
<organism evidence="5 6">
    <name type="scientific">Myceligenerans pegani</name>
    <dbReference type="NCBI Taxonomy" id="2776917"/>
    <lineage>
        <taxon>Bacteria</taxon>
        <taxon>Bacillati</taxon>
        <taxon>Actinomycetota</taxon>
        <taxon>Actinomycetes</taxon>
        <taxon>Micrococcales</taxon>
        <taxon>Promicromonosporaceae</taxon>
        <taxon>Myceligenerans</taxon>
    </lineage>
</organism>
<dbReference type="Gene3D" id="1.20.200.10">
    <property type="entry name" value="Fumarase/aspartase (Central domain)"/>
    <property type="match status" value="1"/>
</dbReference>
<dbReference type="PANTHER" id="PTHR43172:SF2">
    <property type="entry name" value="ADENYLOSUCCINATE LYASE C-TERMINAL DOMAIN-CONTAINING PROTEIN"/>
    <property type="match status" value="1"/>
</dbReference>
<comment type="caution">
    <text evidence="5">The sequence shown here is derived from an EMBL/GenBank/DDBJ whole genome shotgun (WGS) entry which is preliminary data.</text>
</comment>
<evidence type="ECO:0000259" key="4">
    <source>
        <dbReference type="Pfam" id="PF00206"/>
    </source>
</evidence>
<proteinExistence type="inferred from homology"/>
<dbReference type="InterPro" id="IPR000362">
    <property type="entry name" value="Fumarate_lyase_fam"/>
</dbReference>
<dbReference type="PRINTS" id="PR00149">
    <property type="entry name" value="FUMRATELYASE"/>
</dbReference>
<dbReference type="RefSeq" id="WP_192865556.1">
    <property type="nucleotide sequence ID" value="NZ_JADAQT010000113.1"/>
</dbReference>